<feature type="transmembrane region" description="Helical" evidence="6">
    <location>
        <begin position="432"/>
        <end position="452"/>
    </location>
</feature>
<protein>
    <submittedName>
        <fullName evidence="7">Polysaccharide biosynthesis C-terminal domain-containing protein</fullName>
    </submittedName>
</protein>
<feature type="transmembrane region" description="Helical" evidence="6">
    <location>
        <begin position="51"/>
        <end position="70"/>
    </location>
</feature>
<feature type="transmembrane region" description="Helical" evidence="6">
    <location>
        <begin position="261"/>
        <end position="285"/>
    </location>
</feature>
<dbReference type="GO" id="GO:0005886">
    <property type="term" value="C:plasma membrane"/>
    <property type="evidence" value="ECO:0007669"/>
    <property type="project" value="UniProtKB-SubCell"/>
</dbReference>
<feature type="transmembrane region" description="Helical" evidence="6">
    <location>
        <begin position="187"/>
        <end position="203"/>
    </location>
</feature>
<dbReference type="PANTHER" id="PTHR30250:SF11">
    <property type="entry name" value="O-ANTIGEN TRANSPORTER-RELATED"/>
    <property type="match status" value="1"/>
</dbReference>
<organism evidence="7 8">
    <name type="scientific">Clostridium symbiosum</name>
    <name type="common">Bacteroides symbiosus</name>
    <dbReference type="NCBI Taxonomy" id="1512"/>
    <lineage>
        <taxon>Bacteria</taxon>
        <taxon>Bacillati</taxon>
        <taxon>Bacillota</taxon>
        <taxon>Clostridia</taxon>
        <taxon>Lachnospirales</taxon>
        <taxon>Lachnospiraceae</taxon>
        <taxon>Otoolea</taxon>
    </lineage>
</organism>
<dbReference type="RefSeq" id="WP_024739006.1">
    <property type="nucleotide sequence ID" value="NZ_JAAISL010000027.1"/>
</dbReference>
<feature type="transmembrane region" description="Helical" evidence="6">
    <location>
        <begin position="306"/>
        <end position="327"/>
    </location>
</feature>
<feature type="transmembrane region" description="Helical" evidence="6">
    <location>
        <begin position="378"/>
        <end position="396"/>
    </location>
</feature>
<evidence type="ECO:0000256" key="3">
    <source>
        <dbReference type="ARBA" id="ARBA00022692"/>
    </source>
</evidence>
<evidence type="ECO:0000256" key="6">
    <source>
        <dbReference type="SAM" id="Phobius"/>
    </source>
</evidence>
<keyword evidence="4 6" id="KW-1133">Transmembrane helix</keyword>
<sequence length="505" mass="57144">MRGKQALKNIAANILLQIVTAVSGLLLPRFYLLAYGSAMNGMVSSITQFMAYLMLVEAGISAASIVGLYAPLTTKCYEEINSILAATNKFYLRSGILYTFLVALFAVFYPFIIKEQVSPITTRLIILILASSNLIDYLFLGKYRVLLMADQKGYVVTATQIFGTIINTIVCVDLIQKGVGITEVKFVATAVFIMRSIYIYYYVKKKYPYLNLKVQPKDTALSQHWSALIHQLAGVVLNNTNIVILTVGLKLDSLLEVSVYTIYQMVSNLVISVINSFTTALSAGFGEVISRKDEKTLIEAYSNYEFIFQILLFICYTCMGLLYISFVKIYTSDIVDVNYIRPSVAMLFTFIGLMQNIRVPALTVITAAGHYTQTQKRAVMEAVINIVIALLLIRPFGLEGVLIGTLCAFVFSSINIYIYVKKNLIKNIMQKFMCRFVRNSLFFIVYILLYYSLQLHEPHSYKEWFLRAMVIGITSMFFYTVGNAIFEPEQMRQFLKRVKLIALNK</sequence>
<gene>
    <name evidence="7" type="ORF">K5I21_00940</name>
</gene>
<feature type="transmembrane region" description="Helical" evidence="6">
    <location>
        <begin position="402"/>
        <end position="420"/>
    </location>
</feature>
<feature type="transmembrane region" description="Helical" evidence="6">
    <location>
        <begin position="464"/>
        <end position="486"/>
    </location>
</feature>
<keyword evidence="5 6" id="KW-0472">Membrane</keyword>
<feature type="transmembrane region" description="Helical" evidence="6">
    <location>
        <begin position="153"/>
        <end position="175"/>
    </location>
</feature>
<evidence type="ECO:0000256" key="5">
    <source>
        <dbReference type="ARBA" id="ARBA00023136"/>
    </source>
</evidence>
<reference evidence="7" key="1">
    <citation type="journal article" date="2022" name="Cell Host Microbe">
        <title>Colonization of the live biotherapeutic product VE303 and modulation of the microbiota and metabolites in healthy volunteers.</title>
        <authorList>
            <person name="Dsouza M."/>
            <person name="Menon R."/>
            <person name="Crossette E."/>
            <person name="Bhattarai S.K."/>
            <person name="Schneider J."/>
            <person name="Kim Y.G."/>
            <person name="Reddy S."/>
            <person name="Caballero S."/>
            <person name="Felix C."/>
            <person name="Cornacchione L."/>
            <person name="Hendrickson J."/>
            <person name="Watson A.R."/>
            <person name="Minot S.S."/>
            <person name="Greenfield N."/>
            <person name="Schopf L."/>
            <person name="Szabady R."/>
            <person name="Patarroyo J."/>
            <person name="Smith W."/>
            <person name="Harrison P."/>
            <person name="Kuijper E.J."/>
            <person name="Kelly C.P."/>
            <person name="Olle B."/>
            <person name="Bobilev D."/>
            <person name="Silber J.L."/>
            <person name="Bucci V."/>
            <person name="Roberts B."/>
            <person name="Faith J."/>
            <person name="Norman J.M."/>
        </authorList>
    </citation>
    <scope>NUCLEOTIDE SEQUENCE</scope>
    <source>
        <strain evidence="7">VE303-04</strain>
    </source>
</reference>
<dbReference type="PANTHER" id="PTHR30250">
    <property type="entry name" value="PST FAMILY PREDICTED COLANIC ACID TRANSPORTER"/>
    <property type="match status" value="1"/>
</dbReference>
<comment type="caution">
    <text evidence="7">The sequence shown here is derived from an EMBL/GenBank/DDBJ whole genome shotgun (WGS) entry which is preliminary data.</text>
</comment>
<evidence type="ECO:0000313" key="8">
    <source>
        <dbReference type="Proteomes" id="UP001203136"/>
    </source>
</evidence>
<comment type="subcellular location">
    <subcellularLocation>
        <location evidence="1">Cell membrane</location>
        <topology evidence="1">Multi-pass membrane protein</topology>
    </subcellularLocation>
</comment>
<feature type="transmembrane region" description="Helical" evidence="6">
    <location>
        <begin position="90"/>
        <end position="112"/>
    </location>
</feature>
<evidence type="ECO:0000256" key="1">
    <source>
        <dbReference type="ARBA" id="ARBA00004651"/>
    </source>
</evidence>
<dbReference type="EMBL" id="JAINVB010000001">
    <property type="protein sequence ID" value="MCK0084462.1"/>
    <property type="molecule type" value="Genomic_DNA"/>
</dbReference>
<feature type="transmembrane region" description="Helical" evidence="6">
    <location>
        <begin position="12"/>
        <end position="31"/>
    </location>
</feature>
<accession>A0AAW5F0G0</accession>
<name>A0AAW5F0G0_CLOSY</name>
<evidence type="ECO:0000313" key="7">
    <source>
        <dbReference type="EMBL" id="MCK0084462.1"/>
    </source>
</evidence>
<dbReference type="InterPro" id="IPR050833">
    <property type="entry name" value="Poly_Biosynth_Transport"/>
</dbReference>
<feature type="transmembrane region" description="Helical" evidence="6">
    <location>
        <begin position="124"/>
        <end position="141"/>
    </location>
</feature>
<evidence type="ECO:0000256" key="2">
    <source>
        <dbReference type="ARBA" id="ARBA00022475"/>
    </source>
</evidence>
<dbReference type="Proteomes" id="UP001203136">
    <property type="component" value="Unassembled WGS sequence"/>
</dbReference>
<feature type="transmembrane region" description="Helical" evidence="6">
    <location>
        <begin position="339"/>
        <end position="357"/>
    </location>
</feature>
<keyword evidence="3 6" id="KW-0812">Transmembrane</keyword>
<keyword evidence="2" id="KW-1003">Cell membrane</keyword>
<proteinExistence type="predicted"/>
<dbReference type="AlphaFoldDB" id="A0AAW5F0G0"/>
<evidence type="ECO:0000256" key="4">
    <source>
        <dbReference type="ARBA" id="ARBA00022989"/>
    </source>
</evidence>
<feature type="transmembrane region" description="Helical" evidence="6">
    <location>
        <begin position="224"/>
        <end position="249"/>
    </location>
</feature>